<feature type="transmembrane region" description="Helical" evidence="6">
    <location>
        <begin position="151"/>
        <end position="176"/>
    </location>
</feature>
<dbReference type="PANTHER" id="PTHR43141:SF2">
    <property type="entry name" value="BLR3729 PROTEIN"/>
    <property type="match status" value="1"/>
</dbReference>
<keyword evidence="4 6" id="KW-1133">Transmembrane helix</keyword>
<dbReference type="Pfam" id="PF02322">
    <property type="entry name" value="Cyt_bd_oxida_II"/>
    <property type="match status" value="1"/>
</dbReference>
<reference evidence="7" key="1">
    <citation type="submission" date="2021-06" db="EMBL/GenBank/DDBJ databases">
        <authorList>
            <person name="Nardi T."/>
            <person name="Nardi T."/>
        </authorList>
    </citation>
    <scope>NUCLEOTIDE SEQUENCE</scope>
</reference>
<protein>
    <submittedName>
        <fullName evidence="7">Cytochrome d ubiquinol oxidase subunit II</fullName>
    </submittedName>
</protein>
<evidence type="ECO:0000256" key="4">
    <source>
        <dbReference type="ARBA" id="ARBA00022989"/>
    </source>
</evidence>
<evidence type="ECO:0000256" key="3">
    <source>
        <dbReference type="ARBA" id="ARBA00022692"/>
    </source>
</evidence>
<comment type="caution">
    <text evidence="7">The sequence shown here is derived from an EMBL/GenBank/DDBJ whole genome shotgun (WGS) entry which is preliminary data.</text>
</comment>
<feature type="transmembrane region" description="Helical" evidence="6">
    <location>
        <begin position="258"/>
        <end position="280"/>
    </location>
</feature>
<proteinExistence type="predicted"/>
<accession>A0A8S4C1V1</accession>
<keyword evidence="2" id="KW-1003">Cell membrane</keyword>
<keyword evidence="8" id="KW-1185">Reference proteome</keyword>
<evidence type="ECO:0000313" key="8">
    <source>
        <dbReference type="Proteomes" id="UP000837675"/>
    </source>
</evidence>
<feature type="transmembrane region" description="Helical" evidence="6">
    <location>
        <begin position="9"/>
        <end position="28"/>
    </location>
</feature>
<keyword evidence="5 6" id="KW-0472">Membrane</keyword>
<feature type="transmembrane region" description="Helical" evidence="6">
    <location>
        <begin position="300"/>
        <end position="320"/>
    </location>
</feature>
<feature type="transmembrane region" description="Helical" evidence="6">
    <location>
        <begin position="119"/>
        <end position="139"/>
    </location>
</feature>
<feature type="transmembrane region" description="Helical" evidence="6">
    <location>
        <begin position="188"/>
        <end position="207"/>
    </location>
</feature>
<keyword evidence="3 6" id="KW-0812">Transmembrane</keyword>
<feature type="transmembrane region" description="Helical" evidence="6">
    <location>
        <begin position="227"/>
        <end position="246"/>
    </location>
</feature>
<sequence length="335" mass="37362">MEFFSNSEILPIIFTFLMGLAIFVYVILDGYDLGVGIAMKYATPQERDIMMASIGPFWDANETWLVFGVGILLVAFPMAHGTILTALYLPAIIMSIGITLRGVSFDFRAKAQANHKNRWDNCFIIGSTLTSLAQGYMLGSYITGFQNDIRYLLFNLLVAVCLAAGYLFVGSSWLIMKTSDKLQKKAVSWARFSIWFTVVGMSMVSIATPLLSERIFNKWFSLPNFLLLMPIPMLTGVIIICVIIILNKSSVRGNRFSWIPFAGGAVLFLLGFLGLAYSFYPYIVPEKMTIFEAASAPESLLTILVGALIVLPLIIVYTVFSYKVFSGKVDKLEYY</sequence>
<name>A0A8S4C1V1_9ACAR</name>
<feature type="transmembrane region" description="Helical" evidence="6">
    <location>
        <begin position="65"/>
        <end position="98"/>
    </location>
</feature>
<dbReference type="GO" id="GO:0009055">
    <property type="term" value="F:electron transfer activity"/>
    <property type="evidence" value="ECO:0007669"/>
    <property type="project" value="TreeGrafter"/>
</dbReference>
<evidence type="ECO:0000256" key="5">
    <source>
        <dbReference type="ARBA" id="ARBA00023136"/>
    </source>
</evidence>
<dbReference type="PANTHER" id="PTHR43141">
    <property type="entry name" value="CYTOCHROME BD2 SUBUNIT II"/>
    <property type="match status" value="1"/>
</dbReference>
<organism evidence="7 8">
    <name type="scientific">Hyalomma marginatum</name>
    <dbReference type="NCBI Taxonomy" id="34627"/>
    <lineage>
        <taxon>Eukaryota</taxon>
        <taxon>Metazoa</taxon>
        <taxon>Ecdysozoa</taxon>
        <taxon>Arthropoda</taxon>
        <taxon>Chelicerata</taxon>
        <taxon>Arachnida</taxon>
        <taxon>Acari</taxon>
        <taxon>Parasitiformes</taxon>
        <taxon>Ixodida</taxon>
        <taxon>Ixodoidea</taxon>
        <taxon>Ixodidae</taxon>
        <taxon>Hyalomminae</taxon>
        <taxon>Hyalomma</taxon>
    </lineage>
</organism>
<evidence type="ECO:0000313" key="7">
    <source>
        <dbReference type="EMBL" id="CAG7590423.1"/>
    </source>
</evidence>
<evidence type="ECO:0000256" key="6">
    <source>
        <dbReference type="SAM" id="Phobius"/>
    </source>
</evidence>
<dbReference type="GO" id="GO:0070069">
    <property type="term" value="C:cytochrome complex"/>
    <property type="evidence" value="ECO:0007669"/>
    <property type="project" value="TreeGrafter"/>
</dbReference>
<dbReference type="GO" id="GO:0005886">
    <property type="term" value="C:plasma membrane"/>
    <property type="evidence" value="ECO:0007669"/>
    <property type="project" value="UniProtKB-SubCell"/>
</dbReference>
<dbReference type="Proteomes" id="UP000837675">
    <property type="component" value="Unassembled WGS sequence"/>
</dbReference>
<gene>
    <name evidence="7" type="ORF">MHYMCMPASI_00299</name>
</gene>
<dbReference type="AlphaFoldDB" id="A0A8S4C1V1"/>
<dbReference type="InterPro" id="IPR003317">
    <property type="entry name" value="Cyt-d_oxidase_su2"/>
</dbReference>
<comment type="subcellular location">
    <subcellularLocation>
        <location evidence="1">Cell membrane</location>
        <topology evidence="1">Multi-pass membrane protein</topology>
    </subcellularLocation>
</comment>
<evidence type="ECO:0000256" key="2">
    <source>
        <dbReference type="ARBA" id="ARBA00022475"/>
    </source>
</evidence>
<dbReference type="GO" id="GO:0019646">
    <property type="term" value="P:aerobic electron transport chain"/>
    <property type="evidence" value="ECO:0007669"/>
    <property type="project" value="TreeGrafter"/>
</dbReference>
<dbReference type="GO" id="GO:0016682">
    <property type="term" value="F:oxidoreductase activity, acting on diphenols and related substances as donors, oxygen as acceptor"/>
    <property type="evidence" value="ECO:0007669"/>
    <property type="project" value="TreeGrafter"/>
</dbReference>
<dbReference type="EMBL" id="CAJVAF010000104">
    <property type="protein sequence ID" value="CAG7590423.1"/>
    <property type="molecule type" value="Genomic_DNA"/>
</dbReference>
<evidence type="ECO:0000256" key="1">
    <source>
        <dbReference type="ARBA" id="ARBA00004651"/>
    </source>
</evidence>